<comment type="similarity">
    <text evidence="1">Belongs to the short-chain dehydrogenases/reductases (SDR) family.</text>
</comment>
<dbReference type="InterPro" id="IPR020904">
    <property type="entry name" value="Sc_DH/Rdtase_CS"/>
</dbReference>
<dbReference type="OrthoDB" id="9806974at2"/>
<dbReference type="eggNOG" id="COG1028">
    <property type="taxonomic scope" value="Bacteria"/>
</dbReference>
<evidence type="ECO:0000256" key="1">
    <source>
        <dbReference type="ARBA" id="ARBA00006484"/>
    </source>
</evidence>
<reference evidence="3" key="1">
    <citation type="submission" date="2006-12" db="EMBL/GenBank/DDBJ databases">
        <title>Complete sequence of chromosome 1 of Verminephrobacter eiseniae EF01-2.</title>
        <authorList>
            <person name="Copeland A."/>
            <person name="Lucas S."/>
            <person name="Lapidus A."/>
            <person name="Barry K."/>
            <person name="Detter J.C."/>
            <person name="Glavina del Rio T."/>
            <person name="Dalin E."/>
            <person name="Tice H."/>
            <person name="Pitluck S."/>
            <person name="Chertkov O."/>
            <person name="Brettin T."/>
            <person name="Bruce D."/>
            <person name="Han C."/>
            <person name="Tapia R."/>
            <person name="Gilna P."/>
            <person name="Schmutz J."/>
            <person name="Larimer F."/>
            <person name="Land M."/>
            <person name="Hauser L."/>
            <person name="Kyrpides N."/>
            <person name="Kim E."/>
            <person name="Stahl D."/>
            <person name="Richardson P."/>
        </authorList>
    </citation>
    <scope>NUCLEOTIDE SEQUENCE [LARGE SCALE GENOMIC DNA]</scope>
    <source>
        <strain evidence="3">EF01-2</strain>
    </source>
</reference>
<organism evidence="2 3">
    <name type="scientific">Verminephrobacter eiseniae (strain EF01-2)</name>
    <dbReference type="NCBI Taxonomy" id="391735"/>
    <lineage>
        <taxon>Bacteria</taxon>
        <taxon>Pseudomonadati</taxon>
        <taxon>Pseudomonadota</taxon>
        <taxon>Betaproteobacteria</taxon>
        <taxon>Burkholderiales</taxon>
        <taxon>Comamonadaceae</taxon>
        <taxon>Verminephrobacter</taxon>
    </lineage>
</organism>
<dbReference type="Pfam" id="PF13561">
    <property type="entry name" value="adh_short_C2"/>
    <property type="match status" value="1"/>
</dbReference>
<proteinExistence type="inferred from homology"/>
<dbReference type="Proteomes" id="UP000000374">
    <property type="component" value="Chromosome"/>
</dbReference>
<dbReference type="AlphaFoldDB" id="A1WGL6"/>
<evidence type="ECO:0000313" key="3">
    <source>
        <dbReference type="Proteomes" id="UP000000374"/>
    </source>
</evidence>
<dbReference type="RefSeq" id="WP_011808785.1">
    <property type="nucleotide sequence ID" value="NC_008786.1"/>
</dbReference>
<dbReference type="InterPro" id="IPR002347">
    <property type="entry name" value="SDR_fam"/>
</dbReference>
<dbReference type="Gene3D" id="3.40.50.720">
    <property type="entry name" value="NAD(P)-binding Rossmann-like Domain"/>
    <property type="match status" value="1"/>
</dbReference>
<dbReference type="KEGG" id="vei:Veis_0996"/>
<dbReference type="STRING" id="391735.Veis_0996"/>
<keyword evidence="3" id="KW-1185">Reference proteome</keyword>
<dbReference type="GO" id="GO:0016616">
    <property type="term" value="F:oxidoreductase activity, acting on the CH-OH group of donors, NAD or NADP as acceptor"/>
    <property type="evidence" value="ECO:0007669"/>
    <property type="project" value="TreeGrafter"/>
</dbReference>
<dbReference type="PROSITE" id="PS00061">
    <property type="entry name" value="ADH_SHORT"/>
    <property type="match status" value="1"/>
</dbReference>
<sequence>MQRPVMLITGGGIGIGRATAFEGAKARYHVIVTDVLESAGVEVARAIVATGGSADFEFLDVRSTEAVNALVARVEQRCGAIDALVLNAGIAHRAPLSEMSDAQWDQTMEIDLKGMLRVARAALPGMRTRGSGSITALSSVMGLAYGWSEHVHYSAAKAGVLGMVRAMAVELARQGIRVNAVAPGYVRTAQALSREHSLGPEGLEAAAAFIPLGRVGEPDDIAGAILFLCSDAARYITGQTLVVDGGLLVGRY</sequence>
<evidence type="ECO:0000313" key="2">
    <source>
        <dbReference type="EMBL" id="ABM56773.1"/>
    </source>
</evidence>
<dbReference type="HOGENOM" id="CLU_010194_1_0_4"/>
<dbReference type="PRINTS" id="PR00081">
    <property type="entry name" value="GDHRDH"/>
</dbReference>
<dbReference type="SUPFAM" id="SSF51735">
    <property type="entry name" value="NAD(P)-binding Rossmann-fold domains"/>
    <property type="match status" value="1"/>
</dbReference>
<accession>A1WGL6</accession>
<gene>
    <name evidence="2" type="ordered locus">Veis_0996</name>
</gene>
<protein>
    <submittedName>
        <fullName evidence="2">Short-chain dehydrogenase/reductase SDR</fullName>
    </submittedName>
</protein>
<dbReference type="GO" id="GO:0030497">
    <property type="term" value="P:fatty acid elongation"/>
    <property type="evidence" value="ECO:0007669"/>
    <property type="project" value="TreeGrafter"/>
</dbReference>
<dbReference type="PANTHER" id="PTHR42760:SF40">
    <property type="entry name" value="3-OXOACYL-[ACYL-CARRIER-PROTEIN] REDUCTASE, CHLOROPLASTIC"/>
    <property type="match status" value="1"/>
</dbReference>
<dbReference type="PRINTS" id="PR00080">
    <property type="entry name" value="SDRFAMILY"/>
</dbReference>
<dbReference type="PANTHER" id="PTHR42760">
    <property type="entry name" value="SHORT-CHAIN DEHYDROGENASES/REDUCTASES FAMILY MEMBER"/>
    <property type="match status" value="1"/>
</dbReference>
<dbReference type="EMBL" id="CP000542">
    <property type="protein sequence ID" value="ABM56773.1"/>
    <property type="molecule type" value="Genomic_DNA"/>
</dbReference>
<dbReference type="FunFam" id="3.40.50.720:FF:000084">
    <property type="entry name" value="Short-chain dehydrogenase reductase"/>
    <property type="match status" value="1"/>
</dbReference>
<name>A1WGL6_VEREI</name>
<dbReference type="GeneID" id="76459673"/>
<dbReference type="InterPro" id="IPR036291">
    <property type="entry name" value="NAD(P)-bd_dom_sf"/>
</dbReference>